<accession>A0AAV2PQ32</accession>
<name>A0AAV2PQ32_MEGNR</name>
<dbReference type="Proteomes" id="UP001497623">
    <property type="component" value="Unassembled WGS sequence"/>
</dbReference>
<dbReference type="PANTHER" id="PTHR10656">
    <property type="entry name" value="CELL FATE DETERMINING PROTEIN MAB21-RELATED"/>
    <property type="match status" value="1"/>
</dbReference>
<evidence type="ECO:0000313" key="2">
    <source>
        <dbReference type="EMBL" id="CAL4062310.1"/>
    </source>
</evidence>
<dbReference type="AlphaFoldDB" id="A0AAV2PQ32"/>
<comment type="caution">
    <text evidence="2">The sequence shown here is derived from an EMBL/GenBank/DDBJ whole genome shotgun (WGS) entry which is preliminary data.</text>
</comment>
<proteinExistence type="inferred from homology"/>
<organism evidence="2 3">
    <name type="scientific">Meganyctiphanes norvegica</name>
    <name type="common">Northern krill</name>
    <name type="synonym">Thysanopoda norvegica</name>
    <dbReference type="NCBI Taxonomy" id="48144"/>
    <lineage>
        <taxon>Eukaryota</taxon>
        <taxon>Metazoa</taxon>
        <taxon>Ecdysozoa</taxon>
        <taxon>Arthropoda</taxon>
        <taxon>Crustacea</taxon>
        <taxon>Multicrustacea</taxon>
        <taxon>Malacostraca</taxon>
        <taxon>Eumalacostraca</taxon>
        <taxon>Eucarida</taxon>
        <taxon>Euphausiacea</taxon>
        <taxon>Euphausiidae</taxon>
        <taxon>Meganyctiphanes</taxon>
    </lineage>
</organism>
<dbReference type="PANTHER" id="PTHR10656:SF42">
    <property type="entry name" value="CYCLIC GMP-AMP SYNTHASE-LIKE PROTEIN-RELATED"/>
    <property type="match status" value="1"/>
</dbReference>
<evidence type="ECO:0000256" key="1">
    <source>
        <dbReference type="ARBA" id="ARBA00008307"/>
    </source>
</evidence>
<protein>
    <recommendedName>
        <fullName evidence="4">Cyclic GMP-AMP synthase</fullName>
    </recommendedName>
</protein>
<evidence type="ECO:0000313" key="3">
    <source>
        <dbReference type="Proteomes" id="UP001497623"/>
    </source>
</evidence>
<comment type="similarity">
    <text evidence="1">Belongs to the mab-21 family.</text>
</comment>
<gene>
    <name evidence="2" type="ORF">MNOR_LOCUS2609</name>
</gene>
<evidence type="ECO:0008006" key="4">
    <source>
        <dbReference type="Google" id="ProtNLM"/>
    </source>
</evidence>
<keyword evidence="3" id="KW-1185">Reference proteome</keyword>
<sequence>MASNRNDDYVDEVLEELDDIQTHVQSKKHLLNEFLEDLKTGIENSSDCELLQGVHFRYPGSSYEHVGVTEKTDYDVALVLPQPYNAENFAVEKTRHGAGLYKLKWIGTMDKPDLININGYLKAIVLRDTIFFHLNDVIDEIKDDRCEDWDIRKANRKNSMLVILNGRNEDFTIKIDLVPQIQESSWEDTPDPPSDDDLPSVLREYVDQTRYPMFFSLASPATSPKDTDSYAAPYKLNRENDKHLIVSCSFSELEKHCLKSSKVVRNAVRLAKLVSTKYQWRKKFRLHSYHIKRIAIKHFDELDELSNWTAFQRLLLYLSDDVYVGHIDGFFIKNQDVYYEDDDEKFHAFAEAILQAKMSINPNNLRNLLTTN</sequence>
<dbReference type="Gene3D" id="3.30.460.90">
    <property type="match status" value="1"/>
</dbReference>
<reference evidence="2 3" key="1">
    <citation type="submission" date="2024-05" db="EMBL/GenBank/DDBJ databases">
        <authorList>
            <person name="Wallberg A."/>
        </authorList>
    </citation>
    <scope>NUCLEOTIDE SEQUENCE [LARGE SCALE GENOMIC DNA]</scope>
</reference>
<dbReference type="EMBL" id="CAXKWB010000813">
    <property type="protein sequence ID" value="CAL4062310.1"/>
    <property type="molecule type" value="Genomic_DNA"/>
</dbReference>